<keyword evidence="13" id="KW-1185">Reference proteome</keyword>
<evidence type="ECO:0000256" key="9">
    <source>
        <dbReference type="SAM" id="SignalP"/>
    </source>
</evidence>
<evidence type="ECO:0000256" key="6">
    <source>
        <dbReference type="ARBA" id="ARBA00022833"/>
    </source>
</evidence>
<evidence type="ECO:0000313" key="13">
    <source>
        <dbReference type="Proteomes" id="UP000558192"/>
    </source>
</evidence>
<keyword evidence="5 12" id="KW-0378">Hydrolase</keyword>
<proteinExistence type="inferred from homology"/>
<dbReference type="PANTHER" id="PTHR43690">
    <property type="entry name" value="NARDILYSIN"/>
    <property type="match status" value="1"/>
</dbReference>
<feature type="chain" id="PRO_5031383721" evidence="9">
    <location>
        <begin position="23"/>
        <end position="963"/>
    </location>
</feature>
<dbReference type="Proteomes" id="UP000558192">
    <property type="component" value="Unassembled WGS sequence"/>
</dbReference>
<keyword evidence="3 12" id="KW-0645">Protease</keyword>
<comment type="cofactor">
    <cofactor evidence="1">
        <name>Zn(2+)</name>
        <dbReference type="ChEBI" id="CHEBI:29105"/>
    </cofactor>
</comment>
<evidence type="ECO:0000256" key="2">
    <source>
        <dbReference type="ARBA" id="ARBA00007261"/>
    </source>
</evidence>
<evidence type="ECO:0000256" key="7">
    <source>
        <dbReference type="ARBA" id="ARBA00023049"/>
    </source>
</evidence>
<dbReference type="GO" id="GO:0046872">
    <property type="term" value="F:metal ion binding"/>
    <property type="evidence" value="ECO:0007669"/>
    <property type="project" value="UniProtKB-KW"/>
</dbReference>
<dbReference type="RefSeq" id="WP_168068728.1">
    <property type="nucleotide sequence ID" value="NZ_JAATJC010000001.1"/>
</dbReference>
<evidence type="ECO:0000256" key="8">
    <source>
        <dbReference type="RuleBase" id="RU004447"/>
    </source>
</evidence>
<comment type="caution">
    <text evidence="12">The sequence shown here is derived from an EMBL/GenBank/DDBJ whole genome shotgun (WGS) entry which is preliminary data.</text>
</comment>
<dbReference type="PANTHER" id="PTHR43690:SF17">
    <property type="entry name" value="PROTEIN YHJJ"/>
    <property type="match status" value="1"/>
</dbReference>
<evidence type="ECO:0000259" key="11">
    <source>
        <dbReference type="Pfam" id="PF05193"/>
    </source>
</evidence>
<keyword evidence="7" id="KW-0482">Metalloprotease</keyword>
<dbReference type="GO" id="GO:0006508">
    <property type="term" value="P:proteolysis"/>
    <property type="evidence" value="ECO:0007669"/>
    <property type="project" value="UniProtKB-KW"/>
</dbReference>
<dbReference type="InterPro" id="IPR011249">
    <property type="entry name" value="Metalloenz_LuxS/M16"/>
</dbReference>
<evidence type="ECO:0000259" key="10">
    <source>
        <dbReference type="Pfam" id="PF00675"/>
    </source>
</evidence>
<evidence type="ECO:0000256" key="4">
    <source>
        <dbReference type="ARBA" id="ARBA00022723"/>
    </source>
</evidence>
<keyword evidence="4" id="KW-0479">Metal-binding</keyword>
<dbReference type="InterPro" id="IPR011765">
    <property type="entry name" value="Pept_M16_N"/>
</dbReference>
<organism evidence="12 13">
    <name type="scientific">Sphingomonas kaistensis</name>
    <dbReference type="NCBI Taxonomy" id="298708"/>
    <lineage>
        <taxon>Bacteria</taxon>
        <taxon>Pseudomonadati</taxon>
        <taxon>Pseudomonadota</taxon>
        <taxon>Alphaproteobacteria</taxon>
        <taxon>Sphingomonadales</taxon>
        <taxon>Sphingomonadaceae</taxon>
        <taxon>Sphingomonas</taxon>
    </lineage>
</organism>
<reference evidence="12 13" key="1">
    <citation type="submission" date="2020-03" db="EMBL/GenBank/DDBJ databases">
        <title>Genomic Encyclopedia of Type Strains, Phase IV (KMG-IV): sequencing the most valuable type-strain genomes for metagenomic binning, comparative biology and taxonomic classification.</title>
        <authorList>
            <person name="Goeker M."/>
        </authorList>
    </citation>
    <scope>NUCLEOTIDE SEQUENCE [LARGE SCALE GENOMIC DNA]</scope>
    <source>
        <strain evidence="12 13">DSM 16846</strain>
    </source>
</reference>
<dbReference type="Gene3D" id="3.30.830.10">
    <property type="entry name" value="Metalloenzyme, LuxS/M16 peptidase-like"/>
    <property type="match status" value="4"/>
</dbReference>
<keyword evidence="9" id="KW-0732">Signal</keyword>
<accession>A0A7X6BGX1</accession>
<sequence length="963" mass="104002">MFVKRRVALATLVLLAGTSLSAAPSSRPAAAAAAQSASGWMRGDGLRVDPELKLGTLSNGLRYVIRRNKTPPGVAAVRLRIDTGSLNEADDQRGLAHFLEHMVLNGTQNVPEGEFVRRLERAGLRFGPDTNASTSFGQTVFKLDLPQTDKATLDEAMFLLREVAGRATIDAAALDRERGIILSEERARATPGYRMLVDQLAWLYPGQRLSQRLPIGTTEVIRTAPRQRLLDYYRAWYRPERATLVVVGDVDPADIERRLQTQFGDWKGVGPAGKHVDQGRPAPRSTEGRVFVDPAFAASMTLNWVRPPDLAPDSVAQRTRELEEQLAGTILNRRLEKLAQLDGKPPFISARVYSSELEDTAATTGLSAEAKLGDWRSALTTMDHEQRRLVDHGVTADEVERELVGVRTALQAAVASAPTRASAALAEGVVAAIDRDSVVTTPADRLAFYERIAPSLTPERIGAAARRLFSGSGPLLYLSLPRPLVTTEAALATYQASRKVAVTPPLAQARIDWPYSSFGTAGKIVEQRNFAEVGATHVRFDNGVRLTVRPSAARKEQVLVSVRFGDGRLAMPTDRTSPEWALGNAFTFGGTGKLDADGVNRALTGKLVGASFAVDDDRFVLAGATRPADLPTQMQLLAAYVAEPGWRPLGWERIKAQSASIHDRFESSPGGVLSRDLGFLLRSGDRRWAVPSRIAMRTSTIGDAKTLVDPALRSGRIEIIMAGDITVDQAIAQTAATFGALPARADSNPAPGPMAFPAPPPGGIVTLNHKGREDQAVGMIAWPTTGYSPETRQLARTLTLLGAVFQLRLTDELREKEGVSYAPTAAHGASSTWGRYGYLAAQVEAPPASLSGFFAAAQRIADDLATKPIDDDELARARRPMLAAIERSRDGNGYWMGALEDLENPFTAESIRTQRSDLEAVTPAALKEAAARYLLGPKAFRIQVVKGDTPKSPVPAVVSLSRD</sequence>
<name>A0A7X6BGX1_9SPHN</name>
<dbReference type="InterPro" id="IPR050626">
    <property type="entry name" value="Peptidase_M16"/>
</dbReference>
<gene>
    <name evidence="12" type="ORF">GGQ97_001678</name>
</gene>
<dbReference type="InterPro" id="IPR007863">
    <property type="entry name" value="Peptidase_M16_C"/>
</dbReference>
<feature type="signal peptide" evidence="9">
    <location>
        <begin position="1"/>
        <end position="22"/>
    </location>
</feature>
<dbReference type="EMBL" id="JAATJC010000001">
    <property type="protein sequence ID" value="NJC05885.1"/>
    <property type="molecule type" value="Genomic_DNA"/>
</dbReference>
<dbReference type="Pfam" id="PF05193">
    <property type="entry name" value="Peptidase_M16_C"/>
    <property type="match status" value="2"/>
</dbReference>
<protein>
    <submittedName>
        <fullName evidence="12">Zinc protease</fullName>
        <ecNumber evidence="12">3.4.24.-</ecNumber>
    </submittedName>
</protein>
<dbReference type="GO" id="GO:0004222">
    <property type="term" value="F:metalloendopeptidase activity"/>
    <property type="evidence" value="ECO:0007669"/>
    <property type="project" value="InterPro"/>
</dbReference>
<dbReference type="SUPFAM" id="SSF63411">
    <property type="entry name" value="LuxS/MPP-like metallohydrolase"/>
    <property type="match status" value="3"/>
</dbReference>
<dbReference type="AlphaFoldDB" id="A0A7X6BGX1"/>
<evidence type="ECO:0000256" key="5">
    <source>
        <dbReference type="ARBA" id="ARBA00022801"/>
    </source>
</evidence>
<dbReference type="Pfam" id="PF00675">
    <property type="entry name" value="Peptidase_M16"/>
    <property type="match status" value="1"/>
</dbReference>
<evidence type="ECO:0000313" key="12">
    <source>
        <dbReference type="EMBL" id="NJC05885.1"/>
    </source>
</evidence>
<dbReference type="PROSITE" id="PS00143">
    <property type="entry name" value="INSULINASE"/>
    <property type="match status" value="1"/>
</dbReference>
<evidence type="ECO:0000256" key="3">
    <source>
        <dbReference type="ARBA" id="ARBA00022670"/>
    </source>
</evidence>
<feature type="domain" description="Peptidase M16 C-terminal" evidence="11">
    <location>
        <begin position="713"/>
        <end position="879"/>
    </location>
</feature>
<evidence type="ECO:0000256" key="1">
    <source>
        <dbReference type="ARBA" id="ARBA00001947"/>
    </source>
</evidence>
<feature type="domain" description="Peptidase M16 C-terminal" evidence="11">
    <location>
        <begin position="226"/>
        <end position="401"/>
    </location>
</feature>
<keyword evidence="6" id="KW-0862">Zinc</keyword>
<dbReference type="EC" id="3.4.24.-" evidence="12"/>
<dbReference type="InterPro" id="IPR001431">
    <property type="entry name" value="Pept_M16_Zn_BS"/>
</dbReference>
<feature type="domain" description="Peptidase M16 N-terminal" evidence="10">
    <location>
        <begin position="64"/>
        <end position="184"/>
    </location>
</feature>
<comment type="similarity">
    <text evidence="2 8">Belongs to the peptidase M16 family.</text>
</comment>